<dbReference type="AlphaFoldDB" id="A0A0A9BYC4"/>
<reference evidence="2" key="2">
    <citation type="journal article" date="2015" name="Data Brief">
        <title>Shoot transcriptome of the giant reed, Arundo donax.</title>
        <authorList>
            <person name="Barrero R.A."/>
            <person name="Guerrero F.D."/>
            <person name="Moolhuijzen P."/>
            <person name="Goolsby J.A."/>
            <person name="Tidwell J."/>
            <person name="Bellgard S.E."/>
            <person name="Bellgard M.I."/>
        </authorList>
    </citation>
    <scope>NUCLEOTIDE SEQUENCE</scope>
    <source>
        <tissue evidence="2">Shoot tissue taken approximately 20 cm above the soil surface</tissue>
    </source>
</reference>
<evidence type="ECO:0000256" key="1">
    <source>
        <dbReference type="SAM" id="MobiDB-lite"/>
    </source>
</evidence>
<feature type="region of interest" description="Disordered" evidence="1">
    <location>
        <begin position="1"/>
        <end position="24"/>
    </location>
</feature>
<organism evidence="2">
    <name type="scientific">Arundo donax</name>
    <name type="common">Giant reed</name>
    <name type="synonym">Donax arundinaceus</name>
    <dbReference type="NCBI Taxonomy" id="35708"/>
    <lineage>
        <taxon>Eukaryota</taxon>
        <taxon>Viridiplantae</taxon>
        <taxon>Streptophyta</taxon>
        <taxon>Embryophyta</taxon>
        <taxon>Tracheophyta</taxon>
        <taxon>Spermatophyta</taxon>
        <taxon>Magnoliopsida</taxon>
        <taxon>Liliopsida</taxon>
        <taxon>Poales</taxon>
        <taxon>Poaceae</taxon>
        <taxon>PACMAD clade</taxon>
        <taxon>Arundinoideae</taxon>
        <taxon>Arundineae</taxon>
        <taxon>Arundo</taxon>
    </lineage>
</organism>
<reference evidence="2" key="1">
    <citation type="submission" date="2014-09" db="EMBL/GenBank/DDBJ databases">
        <authorList>
            <person name="Magalhaes I.L.F."/>
            <person name="Oliveira U."/>
            <person name="Santos F.R."/>
            <person name="Vidigal T.H.D.A."/>
            <person name="Brescovit A.D."/>
            <person name="Santos A.J."/>
        </authorList>
    </citation>
    <scope>NUCLEOTIDE SEQUENCE</scope>
    <source>
        <tissue evidence="2">Shoot tissue taken approximately 20 cm above the soil surface</tissue>
    </source>
</reference>
<name>A0A0A9BYC4_ARUDO</name>
<evidence type="ECO:0000313" key="2">
    <source>
        <dbReference type="EMBL" id="JAD66120.1"/>
    </source>
</evidence>
<accession>A0A0A9BYC4</accession>
<protein>
    <submittedName>
        <fullName evidence="2">Uncharacterized protein</fullName>
    </submittedName>
</protein>
<sequence>MRRQRRQCGGRRGDGRGIGFSNGRQVTTCRPDSMSLFYRWSKGERQCRHGYKQWRGGEAGGCL</sequence>
<proteinExistence type="predicted"/>
<dbReference type="EMBL" id="GBRH01231775">
    <property type="protein sequence ID" value="JAD66120.1"/>
    <property type="molecule type" value="Transcribed_RNA"/>
</dbReference>